<comment type="similarity">
    <text evidence="2">Belongs to the 'GDSL' lipolytic enzyme family.</text>
</comment>
<dbReference type="Pfam" id="PF00657">
    <property type="entry name" value="Lipase_GDSL"/>
    <property type="match status" value="1"/>
</dbReference>
<evidence type="ECO:0000256" key="6">
    <source>
        <dbReference type="ARBA" id="ARBA00022963"/>
    </source>
</evidence>
<keyword evidence="7" id="KW-0443">Lipid metabolism</keyword>
<evidence type="ECO:0000256" key="4">
    <source>
        <dbReference type="ARBA" id="ARBA00022729"/>
    </source>
</evidence>
<keyword evidence="6" id="KW-0442">Lipid degradation</keyword>
<name>A0A8T2WKD9_POPDE</name>
<organism evidence="9 10">
    <name type="scientific">Populus deltoides</name>
    <name type="common">Eastern poplar</name>
    <name type="synonym">Eastern cottonwood</name>
    <dbReference type="NCBI Taxonomy" id="3696"/>
    <lineage>
        <taxon>Eukaryota</taxon>
        <taxon>Viridiplantae</taxon>
        <taxon>Streptophyta</taxon>
        <taxon>Embryophyta</taxon>
        <taxon>Tracheophyta</taxon>
        <taxon>Spermatophyta</taxon>
        <taxon>Magnoliopsida</taxon>
        <taxon>eudicotyledons</taxon>
        <taxon>Gunneridae</taxon>
        <taxon>Pentapetalae</taxon>
        <taxon>rosids</taxon>
        <taxon>fabids</taxon>
        <taxon>Malpighiales</taxon>
        <taxon>Salicaceae</taxon>
        <taxon>Saliceae</taxon>
        <taxon>Populus</taxon>
    </lineage>
</organism>
<dbReference type="GO" id="GO:0005576">
    <property type="term" value="C:extracellular region"/>
    <property type="evidence" value="ECO:0007669"/>
    <property type="project" value="UniProtKB-SubCell"/>
</dbReference>
<reference evidence="9" key="1">
    <citation type="journal article" date="2021" name="J. Hered.">
        <title>Genome Assembly of Salicaceae Populus deltoides (Eastern Cottonwood) I-69 Based on Nanopore Sequencing and Hi-C Technologies.</title>
        <authorList>
            <person name="Bai S."/>
            <person name="Wu H."/>
            <person name="Zhang J."/>
            <person name="Pan Z."/>
            <person name="Zhao W."/>
            <person name="Li Z."/>
            <person name="Tong C."/>
        </authorList>
    </citation>
    <scope>NUCLEOTIDE SEQUENCE</scope>
    <source>
        <tissue evidence="9">Leaf</tissue>
    </source>
</reference>
<dbReference type="Gene3D" id="3.40.50.1110">
    <property type="entry name" value="SGNH hydrolase"/>
    <property type="match status" value="1"/>
</dbReference>
<dbReference type="GO" id="GO:0016042">
    <property type="term" value="P:lipid catabolic process"/>
    <property type="evidence" value="ECO:0007669"/>
    <property type="project" value="UniProtKB-KW"/>
</dbReference>
<dbReference type="CDD" id="cd01837">
    <property type="entry name" value="SGNH_plant_lipase_like"/>
    <property type="match status" value="1"/>
</dbReference>
<evidence type="ECO:0000256" key="5">
    <source>
        <dbReference type="ARBA" id="ARBA00022801"/>
    </source>
</evidence>
<keyword evidence="10" id="KW-1185">Reference proteome</keyword>
<evidence type="ECO:0000256" key="7">
    <source>
        <dbReference type="ARBA" id="ARBA00023098"/>
    </source>
</evidence>
<dbReference type="PANTHER" id="PTHR45650:SF9">
    <property type="entry name" value="SGNH HYDROLASE-TYPE ESTERASE DOMAIN-CONTAINING PROTEIN"/>
    <property type="match status" value="1"/>
</dbReference>
<keyword evidence="4 8" id="KW-0732">Signal</keyword>
<dbReference type="SUPFAM" id="SSF52266">
    <property type="entry name" value="SGNH hydrolase"/>
    <property type="match status" value="1"/>
</dbReference>
<gene>
    <name evidence="9" type="ORF">H0E87_028923</name>
</gene>
<keyword evidence="3" id="KW-0964">Secreted</keyword>
<feature type="signal peptide" evidence="8">
    <location>
        <begin position="1"/>
        <end position="22"/>
    </location>
</feature>
<comment type="caution">
    <text evidence="9">The sequence shown here is derived from an EMBL/GenBank/DDBJ whole genome shotgun (WGS) entry which is preliminary data.</text>
</comment>
<evidence type="ECO:0000256" key="3">
    <source>
        <dbReference type="ARBA" id="ARBA00022525"/>
    </source>
</evidence>
<dbReference type="InterPro" id="IPR035669">
    <property type="entry name" value="SGNH_plant_lipase-like"/>
</dbReference>
<evidence type="ECO:0000256" key="2">
    <source>
        <dbReference type="ARBA" id="ARBA00008668"/>
    </source>
</evidence>
<accession>A0A8T2WKD9</accession>
<keyword evidence="5" id="KW-0378">Hydrolase</keyword>
<dbReference type="GO" id="GO:0016788">
    <property type="term" value="F:hydrolase activity, acting on ester bonds"/>
    <property type="evidence" value="ECO:0007669"/>
    <property type="project" value="InterPro"/>
</dbReference>
<proteinExistence type="inferred from homology"/>
<protein>
    <submittedName>
        <fullName evidence="9">Uncharacterized protein</fullName>
    </submittedName>
</protein>
<evidence type="ECO:0000256" key="8">
    <source>
        <dbReference type="SAM" id="SignalP"/>
    </source>
</evidence>
<evidence type="ECO:0000313" key="9">
    <source>
        <dbReference type="EMBL" id="KAH8481240.1"/>
    </source>
</evidence>
<feature type="chain" id="PRO_5035764947" evidence="8">
    <location>
        <begin position="23"/>
        <end position="357"/>
    </location>
</feature>
<comment type="subcellular location">
    <subcellularLocation>
        <location evidence="1">Secreted</location>
    </subcellularLocation>
</comment>
<dbReference type="Proteomes" id="UP000807159">
    <property type="component" value="Chromosome 18"/>
</dbReference>
<sequence length="357" mass="38428">MAPALLLKPSCLIFILLTVASSMQPYILVAASVPCYFIFGDSLVDSGNNNGLSTSAKVNYPPYGIDFPAGPTGRFTNGKTVADIITELLGLKDYIQPFATATASEIINGVNYASGSSGIRDEAGRNLGTHVGFNQQLNNHQITISSLTKTLKDSTAAHLNQCLYTVGMGSNDYINDYFLPGSATSTQYTPDQFAGVLIDQYSKQIRTLHDAGARKIALFGLGAISCTPNSIFLFGKNGTCAESITGAVQLFNVRLKSLVDQLNKELTDSKVIYINSIGTLRRYPTQLGFKVFKSSCCQVNNAGLCNPSSTACPNRNEFIFWDGFHPTEAMNKLTAARAFRAADPSDAYPFGISQLVL</sequence>
<dbReference type="InterPro" id="IPR001087">
    <property type="entry name" value="GDSL"/>
</dbReference>
<dbReference type="EMBL" id="JACEGQ020000018">
    <property type="protein sequence ID" value="KAH8481240.1"/>
    <property type="molecule type" value="Genomic_DNA"/>
</dbReference>
<evidence type="ECO:0000256" key="1">
    <source>
        <dbReference type="ARBA" id="ARBA00004613"/>
    </source>
</evidence>
<evidence type="ECO:0000313" key="10">
    <source>
        <dbReference type="Proteomes" id="UP000807159"/>
    </source>
</evidence>
<dbReference type="AlphaFoldDB" id="A0A8T2WKD9"/>
<dbReference type="PANTHER" id="PTHR45650">
    <property type="entry name" value="GDSL-LIKE LIPASE/ACYLHYDROLASE-RELATED"/>
    <property type="match status" value="1"/>
</dbReference>
<dbReference type="InterPro" id="IPR051238">
    <property type="entry name" value="GDSL_esterase/lipase"/>
</dbReference>
<dbReference type="InterPro" id="IPR036514">
    <property type="entry name" value="SGNH_hydro_sf"/>
</dbReference>